<organism evidence="1 2">
    <name type="scientific">Phytohabitans rumicis</name>
    <dbReference type="NCBI Taxonomy" id="1076125"/>
    <lineage>
        <taxon>Bacteria</taxon>
        <taxon>Bacillati</taxon>
        <taxon>Actinomycetota</taxon>
        <taxon>Actinomycetes</taxon>
        <taxon>Micromonosporales</taxon>
        <taxon>Micromonosporaceae</taxon>
    </lineage>
</organism>
<reference evidence="1 2" key="1">
    <citation type="submission" date="2020-03" db="EMBL/GenBank/DDBJ databases">
        <title>Whole genome shotgun sequence of Phytohabitans rumicis NBRC 108638.</title>
        <authorList>
            <person name="Komaki H."/>
            <person name="Tamura T."/>
        </authorList>
    </citation>
    <scope>NUCLEOTIDE SEQUENCE [LARGE SCALE GENOMIC DNA]</scope>
    <source>
        <strain evidence="1 2">NBRC 108638</strain>
    </source>
</reference>
<evidence type="ECO:0000313" key="2">
    <source>
        <dbReference type="Proteomes" id="UP000482960"/>
    </source>
</evidence>
<sequence>MPQTYETGASIEARPEWNAIPAVTVDDAVAGRTELFLPGVVTDLRTGDALLFVDEEREETGAGDGWALRFVDTVAPLPGGGPTRVTWTEPVPGDPRVYALRQRAAVFGHNAPDWRSMPEKVREAYEGTACDTEWPGFVVPAPEQSGSVDLDNVYPAATAGGWAVLSGPGADELYRIRSAGTTGRADFTLTGKVTRLELTDDDLGATFVHVRKTLVLVGSERLTLAARPVTAPVEGRTIVLAGAVTALPAGRQLVATGRAAHLAVADDAFALELLPGGRPLAPGEVLRVTGPGAPPGADGSREWPVQTVDGAAGTVIGTDAQLRPVPAPASDPPIAEPAAVAEPVDAGTVTLAAPLVHAYDRGSFRLLSNVVAASHGETRHQVLGSGDASTPLQSFVLSIAPDPRTGRAPLAYVRSTEPGGAVSTLTVVVNGVRWREVPTLFGAGPRDQVYVVGADPDGRVRVRFGDGRTGARLPSGTDNVTATYRVGVGLPGMVGAGRITLLLTRPLGVRSVTNPLPTDLAADPEPVDDTRRGAPRTALTLDRVVSLVDYAEAARSFAGIAKAQAAWAYEGEVPVVRLSVAGTGGLAVDETTRAALAASLTAAGDPFQRVRVYSYTPVRVGVGALVVAAPGVVAAPVRSAVEAVLREAFAIDRRDFGQPLTAAEVEAAIQGVAGVLGVAALTLTPVAETGGGGAELHTVDPDRLDITVQESL</sequence>
<name>A0A6V8LD07_9ACTN</name>
<dbReference type="EMBL" id="BLPG01000001">
    <property type="protein sequence ID" value="GFJ92661.1"/>
    <property type="molecule type" value="Genomic_DNA"/>
</dbReference>
<proteinExistence type="predicted"/>
<reference evidence="1 2" key="2">
    <citation type="submission" date="2020-03" db="EMBL/GenBank/DDBJ databases">
        <authorList>
            <person name="Ichikawa N."/>
            <person name="Kimura A."/>
            <person name="Kitahashi Y."/>
            <person name="Uohara A."/>
        </authorList>
    </citation>
    <scope>NUCLEOTIDE SEQUENCE [LARGE SCALE GENOMIC DNA]</scope>
    <source>
        <strain evidence="1 2">NBRC 108638</strain>
    </source>
</reference>
<comment type="caution">
    <text evidence="1">The sequence shown here is derived from an EMBL/GenBank/DDBJ whole genome shotgun (WGS) entry which is preliminary data.</text>
</comment>
<accession>A0A6V8LD07</accession>
<evidence type="ECO:0000313" key="1">
    <source>
        <dbReference type="EMBL" id="GFJ92661.1"/>
    </source>
</evidence>
<keyword evidence="2" id="KW-1185">Reference proteome</keyword>
<protein>
    <submittedName>
        <fullName evidence="1">Putative baseplate assembly protein</fullName>
    </submittedName>
</protein>
<dbReference type="AlphaFoldDB" id="A0A6V8LD07"/>
<dbReference type="Proteomes" id="UP000482960">
    <property type="component" value="Unassembled WGS sequence"/>
</dbReference>
<dbReference type="RefSeq" id="WP_173079487.1">
    <property type="nucleotide sequence ID" value="NZ_BLPG01000001.1"/>
</dbReference>
<gene>
    <name evidence="1" type="ORF">Prum_063030</name>
</gene>